<evidence type="ECO:0000313" key="2">
    <source>
        <dbReference type="EMBL" id="SBS93404.1"/>
    </source>
</evidence>
<dbReference type="Proteomes" id="UP000078546">
    <property type="component" value="Unassembled WGS sequence"/>
</dbReference>
<dbReference type="PANTHER" id="PTHR31606:SF1">
    <property type="entry name" value="WW DOMAIN BINDING PROTEIN 2, ISOFORM E"/>
    <property type="match status" value="1"/>
</dbReference>
<gene>
    <name evidence="2" type="ORF">POVCU1_025540</name>
</gene>
<dbReference type="EMBL" id="FLQV01000468">
    <property type="protein sequence ID" value="SBS93404.1"/>
    <property type="molecule type" value="Genomic_DNA"/>
</dbReference>
<evidence type="ECO:0008006" key="4">
    <source>
        <dbReference type="Google" id="ProtNLM"/>
    </source>
</evidence>
<accession>A0A1A8WNG6</accession>
<dbReference type="InterPro" id="IPR044852">
    <property type="entry name" value="WBP2-like"/>
</dbReference>
<dbReference type="CDD" id="cd13214">
    <property type="entry name" value="PH-GRAM_WBP2"/>
    <property type="match status" value="1"/>
</dbReference>
<feature type="region of interest" description="Disordered" evidence="1">
    <location>
        <begin position="255"/>
        <end position="282"/>
    </location>
</feature>
<name>A0A1A8WNG6_PLAOA</name>
<organism evidence="2 3">
    <name type="scientific">Plasmodium ovale curtisi</name>
    <dbReference type="NCBI Taxonomy" id="864141"/>
    <lineage>
        <taxon>Eukaryota</taxon>
        <taxon>Sar</taxon>
        <taxon>Alveolata</taxon>
        <taxon>Apicomplexa</taxon>
        <taxon>Aconoidasida</taxon>
        <taxon>Haemosporida</taxon>
        <taxon>Plasmodiidae</taxon>
        <taxon>Plasmodium</taxon>
        <taxon>Plasmodium (Plasmodium)</taxon>
    </lineage>
</organism>
<dbReference type="PANTHER" id="PTHR31606">
    <property type="entry name" value="WW DOMAIN BINDING PROTEIN 2, ISOFORM E"/>
    <property type="match status" value="1"/>
</dbReference>
<sequence length="426" mass="46788">MALNPALIQGNEFLFPANKGSEFTYLRRENVKMKLYLPDRTIKEDGMIFLTSIRLVFIKNGNSRTNVNFAGVELPLNLIEKPKFEQPVFGLNYLSGIIKPLLDHPNSLKSPCKWNIVFLNGQCSSFLNYFFKAYDAAKKNKPLGTLSEFNEQFFSNSNAYVDPNDPTFLYINEPIPENVYNIQGMNQSHYIHSGDQGGKEIPVYKRPYVPQHDSGDGNNGGIGSYGGNGGYGGSGGYSNYGGYGGYGGYSVSGNPSNATPQNQPNYMSSCDGNSNRGGYYNQQGYAQNSLQNFNNKYTGLTNYENPNSSLSSHYSHQDNRMMYGSQENTMSHYNQHGGSVVTYEPSSNRNAYGQHGGANYSGSHHSSHSSSHSSHASGLANSAQYGQQGGQRMHPLHSQPNSQQFNPAYSEQLNQANGQQGGKQGG</sequence>
<proteinExistence type="predicted"/>
<dbReference type="AlphaFoldDB" id="A0A1A8WNG6"/>
<feature type="region of interest" description="Disordered" evidence="1">
    <location>
        <begin position="329"/>
        <end position="406"/>
    </location>
</feature>
<dbReference type="VEuPathDB" id="PlasmoDB:PocGH01_11011700"/>
<dbReference type="SUPFAM" id="SSF50729">
    <property type="entry name" value="PH domain-like"/>
    <property type="match status" value="1"/>
</dbReference>
<protein>
    <recommendedName>
        <fullName evidence="4">Arabinogalactan protein</fullName>
    </recommendedName>
</protein>
<reference evidence="3" key="1">
    <citation type="submission" date="2016-05" db="EMBL/GenBank/DDBJ databases">
        <authorList>
            <person name="Naeem Raeece"/>
        </authorList>
    </citation>
    <scope>NUCLEOTIDE SEQUENCE [LARGE SCALE GENOMIC DNA]</scope>
</reference>
<dbReference type="GO" id="GO:0005634">
    <property type="term" value="C:nucleus"/>
    <property type="evidence" value="ECO:0007669"/>
    <property type="project" value="TreeGrafter"/>
</dbReference>
<dbReference type="GO" id="GO:0031490">
    <property type="term" value="F:chromatin DNA binding"/>
    <property type="evidence" value="ECO:0007669"/>
    <property type="project" value="TreeGrafter"/>
</dbReference>
<evidence type="ECO:0000313" key="3">
    <source>
        <dbReference type="Proteomes" id="UP000078546"/>
    </source>
</evidence>
<feature type="compositionally biased region" description="Polar residues" evidence="1">
    <location>
        <begin position="258"/>
        <end position="282"/>
    </location>
</feature>
<feature type="compositionally biased region" description="Low complexity" evidence="1">
    <location>
        <begin position="357"/>
        <end position="383"/>
    </location>
</feature>
<dbReference type="GO" id="GO:0003713">
    <property type="term" value="F:transcription coactivator activity"/>
    <property type="evidence" value="ECO:0007669"/>
    <property type="project" value="InterPro"/>
</dbReference>
<evidence type="ECO:0000256" key="1">
    <source>
        <dbReference type="SAM" id="MobiDB-lite"/>
    </source>
</evidence>